<name>A0ABT4D3J4_9CLOT</name>
<evidence type="ECO:0000313" key="3">
    <source>
        <dbReference type="Proteomes" id="UP001078443"/>
    </source>
</evidence>
<dbReference type="EMBL" id="JAPQER010000011">
    <property type="protein sequence ID" value="MCY6485806.1"/>
    <property type="molecule type" value="Genomic_DNA"/>
</dbReference>
<comment type="caution">
    <text evidence="2">The sequence shown here is derived from an EMBL/GenBank/DDBJ whole genome shotgun (WGS) entry which is preliminary data.</text>
</comment>
<evidence type="ECO:0000313" key="2">
    <source>
        <dbReference type="EMBL" id="MCY6485806.1"/>
    </source>
</evidence>
<feature type="transmembrane region" description="Helical" evidence="1">
    <location>
        <begin position="20"/>
        <end position="37"/>
    </location>
</feature>
<dbReference type="Proteomes" id="UP001078443">
    <property type="component" value="Unassembled WGS sequence"/>
</dbReference>
<keyword evidence="1" id="KW-1133">Transmembrane helix</keyword>
<keyword evidence="1" id="KW-0472">Membrane</keyword>
<evidence type="ECO:0000256" key="1">
    <source>
        <dbReference type="SAM" id="Phobius"/>
    </source>
</evidence>
<sequence>MSVSKEVIKIKPPKNLKFECILTVSIIVVLAFSICLFKDNIDIVKAILVSLTNSLVYIITKYFEGKNKDKE</sequence>
<protein>
    <submittedName>
        <fullName evidence="2">Uncharacterized protein</fullName>
    </submittedName>
</protein>
<keyword evidence="1" id="KW-0812">Transmembrane</keyword>
<accession>A0ABT4D3J4</accession>
<dbReference type="RefSeq" id="WP_268042475.1">
    <property type="nucleotide sequence ID" value="NZ_JAPQER010000011.1"/>
</dbReference>
<organism evidence="2 3">
    <name type="scientific">Clostridium aestuarii</name>
    <dbReference type="NCBI Taxonomy" id="338193"/>
    <lineage>
        <taxon>Bacteria</taxon>
        <taxon>Bacillati</taxon>
        <taxon>Bacillota</taxon>
        <taxon>Clostridia</taxon>
        <taxon>Eubacteriales</taxon>
        <taxon>Clostridiaceae</taxon>
        <taxon>Clostridium</taxon>
    </lineage>
</organism>
<keyword evidence="3" id="KW-1185">Reference proteome</keyword>
<reference evidence="2" key="1">
    <citation type="submission" date="2022-12" db="EMBL/GenBank/DDBJ databases">
        <authorList>
            <person name="Wang J."/>
        </authorList>
    </citation>
    <scope>NUCLEOTIDE SEQUENCE</scope>
    <source>
        <strain evidence="2">HY-45-18</strain>
    </source>
</reference>
<gene>
    <name evidence="2" type="ORF">OW763_15910</name>
</gene>
<proteinExistence type="predicted"/>